<dbReference type="EMBL" id="MK500300">
    <property type="protein sequence ID" value="QBK84920.1"/>
    <property type="molecule type" value="Genomic_DNA"/>
</dbReference>
<gene>
    <name evidence="1" type="ORF">LCDPAC02_01190</name>
</gene>
<evidence type="ECO:0000313" key="1">
    <source>
        <dbReference type="EMBL" id="QBK84920.1"/>
    </source>
</evidence>
<protein>
    <submittedName>
        <fullName evidence="1">Uncharacterized protein</fullName>
    </submittedName>
</protein>
<reference evidence="1" key="1">
    <citation type="journal article" date="2019" name="MBio">
        <title>Virus Genomes from Deep Sea Sediments Expand the Ocean Megavirome and Support Independent Origins of Viral Gigantism.</title>
        <authorList>
            <person name="Backstrom D."/>
            <person name="Yutin N."/>
            <person name="Jorgensen S.L."/>
            <person name="Dharamshi J."/>
            <person name="Homa F."/>
            <person name="Zaremba-Niedwiedzka K."/>
            <person name="Spang A."/>
            <person name="Wolf Y.I."/>
            <person name="Koonin E.V."/>
            <person name="Ettema T.J."/>
        </authorList>
    </citation>
    <scope>NUCLEOTIDE SEQUENCE</scope>
</reference>
<proteinExistence type="predicted"/>
<accession>A0A481YPF5</accession>
<sequence>MANTFLELGKDIQNSHHDCIKTNIEKLSDKISEYNFELLYKPINGVGYIFMHEIDQKLGYYYIELENLDIICIKTTKDKIKYWYENSGSEEDLPTNFPTYTTFLSLEEMEPELNIIITKFWKSLNTTQEKNITNDDILKLGDYILGSFIDDKYGNEGTGYYKLTKSLFKFVYNNPEMIKKGVDNLISSNNICNNNVDQKQTKIFESFKSFFLQK</sequence>
<organism evidence="1">
    <name type="scientific">Pithovirus LCDPAC02</name>
    <dbReference type="NCBI Taxonomy" id="2506601"/>
    <lineage>
        <taxon>Viruses</taxon>
        <taxon>Pithoviruses</taxon>
    </lineage>
</organism>
<name>A0A481YPF5_9VIRU</name>